<evidence type="ECO:0000256" key="2">
    <source>
        <dbReference type="ARBA" id="ARBA00022630"/>
    </source>
</evidence>
<sequence>MAKIGVFVGSVFGGAEDVAQDVITQLSSNGHTAQLYLDPQLDDFLAYQNDTIVVITSTTGQGEVPDNLLPLYVALNDQFPLMPKLSYGVISMGDSSYGEDRYCGAGRQFDEMLQQLQAKPVAERLDIDACVNFDALEAALPWLSRFLKQIV</sequence>
<evidence type="ECO:0000313" key="6">
    <source>
        <dbReference type="EMBL" id="EAS41940.1"/>
    </source>
</evidence>
<dbReference type="PANTHER" id="PTHR19384">
    <property type="entry name" value="NITRIC OXIDE SYNTHASE-RELATED"/>
    <property type="match status" value="1"/>
</dbReference>
<dbReference type="Gene3D" id="3.40.50.360">
    <property type="match status" value="1"/>
</dbReference>
<dbReference type="Pfam" id="PF00258">
    <property type="entry name" value="Flavodoxin_1"/>
    <property type="match status" value="1"/>
</dbReference>
<evidence type="ECO:0000256" key="4">
    <source>
        <dbReference type="ARBA" id="ARBA00022982"/>
    </source>
</evidence>
<feature type="domain" description="Flavodoxin-like" evidence="5">
    <location>
        <begin position="4"/>
        <end position="147"/>
    </location>
</feature>
<dbReference type="GO" id="GO:0010181">
    <property type="term" value="F:FMN binding"/>
    <property type="evidence" value="ECO:0007669"/>
    <property type="project" value="InterPro"/>
</dbReference>
<dbReference type="RefSeq" id="WP_006232660.1">
    <property type="nucleotide sequence ID" value="NZ_CH724136.1"/>
</dbReference>
<evidence type="ECO:0000256" key="3">
    <source>
        <dbReference type="ARBA" id="ARBA00022643"/>
    </source>
</evidence>
<dbReference type="PANTHER" id="PTHR19384:SF128">
    <property type="entry name" value="NADPH OXIDOREDUCTASE A"/>
    <property type="match status" value="1"/>
</dbReference>
<dbReference type="OrthoDB" id="359268at2"/>
<dbReference type="PRINTS" id="PR00369">
    <property type="entry name" value="FLAVODOXIN"/>
</dbReference>
<dbReference type="SUPFAM" id="SSF52218">
    <property type="entry name" value="Flavoproteins"/>
    <property type="match status" value="1"/>
</dbReference>
<keyword evidence="4" id="KW-0813">Transport</keyword>
<dbReference type="EMBL" id="AAPH01000027">
    <property type="protein sequence ID" value="EAS41940.1"/>
    <property type="molecule type" value="Genomic_DNA"/>
</dbReference>
<evidence type="ECO:0000256" key="1">
    <source>
        <dbReference type="ARBA" id="ARBA00001917"/>
    </source>
</evidence>
<dbReference type="GO" id="GO:0016491">
    <property type="term" value="F:oxidoreductase activity"/>
    <property type="evidence" value="ECO:0007669"/>
    <property type="project" value="TreeGrafter"/>
</dbReference>
<accession>Q1Z083</accession>
<gene>
    <name evidence="6" type="ORF">P3TCK_25410</name>
</gene>
<dbReference type="InterPro" id="IPR001094">
    <property type="entry name" value="Flavdoxin-like"/>
</dbReference>
<evidence type="ECO:0000313" key="7">
    <source>
        <dbReference type="Proteomes" id="UP000003789"/>
    </source>
</evidence>
<dbReference type="Proteomes" id="UP000003789">
    <property type="component" value="Unassembled WGS sequence"/>
</dbReference>
<reference evidence="6 7" key="1">
    <citation type="submission" date="2006-03" db="EMBL/GenBank/DDBJ databases">
        <authorList>
            <person name="Bartlett D.H."/>
            <person name="Valle G."/>
            <person name="Lauro F.M."/>
            <person name="Vezzi A."/>
            <person name="Simonato F."/>
            <person name="Eloe E."/>
            <person name="Vitulo N."/>
            <person name="Stratton T.K."/>
            <person name="D'angelo M."/>
            <person name="Ferriera S."/>
            <person name="Johnson J."/>
            <person name="Kravitz S."/>
            <person name="Beeson K."/>
            <person name="Sutton G."/>
            <person name="Rogers Y."/>
            <person name="Friedman R."/>
            <person name="Frazier M."/>
            <person name="Venter J.C."/>
        </authorList>
    </citation>
    <scope>NUCLEOTIDE SEQUENCE [LARGE SCALE GENOMIC DNA]</scope>
    <source>
        <strain evidence="6 7">3TCK</strain>
    </source>
</reference>
<dbReference type="PROSITE" id="PS50902">
    <property type="entry name" value="FLAVODOXIN_LIKE"/>
    <property type="match status" value="1"/>
</dbReference>
<comment type="caution">
    <text evidence="6">The sequence shown here is derived from an EMBL/GenBank/DDBJ whole genome shotgun (WGS) entry which is preliminary data.</text>
</comment>
<dbReference type="GO" id="GO:0050660">
    <property type="term" value="F:flavin adenine dinucleotide binding"/>
    <property type="evidence" value="ECO:0007669"/>
    <property type="project" value="TreeGrafter"/>
</dbReference>
<evidence type="ECO:0000259" key="5">
    <source>
        <dbReference type="PROSITE" id="PS50902"/>
    </source>
</evidence>
<proteinExistence type="predicted"/>
<keyword evidence="2" id="KW-0285">Flavoprotein</keyword>
<keyword evidence="4" id="KW-0249">Electron transport</keyword>
<dbReference type="InterPro" id="IPR008254">
    <property type="entry name" value="Flavodoxin/NO_synth"/>
</dbReference>
<dbReference type="NCBIfam" id="NF005989">
    <property type="entry name" value="PRK08105.1"/>
    <property type="match status" value="1"/>
</dbReference>
<dbReference type="InterPro" id="IPR029039">
    <property type="entry name" value="Flavoprotein-like_sf"/>
</dbReference>
<comment type="cofactor">
    <cofactor evidence="1">
        <name>FMN</name>
        <dbReference type="ChEBI" id="CHEBI:58210"/>
    </cofactor>
</comment>
<name>Q1Z083_9GAMM</name>
<keyword evidence="3" id="KW-0288">FMN</keyword>
<dbReference type="HOGENOM" id="CLU_051402_4_1_6"/>
<organism evidence="6 7">
    <name type="scientific">Photobacterium profundum 3TCK</name>
    <dbReference type="NCBI Taxonomy" id="314280"/>
    <lineage>
        <taxon>Bacteria</taxon>
        <taxon>Pseudomonadati</taxon>
        <taxon>Pseudomonadota</taxon>
        <taxon>Gammaproteobacteria</taxon>
        <taxon>Vibrionales</taxon>
        <taxon>Vibrionaceae</taxon>
        <taxon>Photobacterium</taxon>
    </lineage>
</organism>
<dbReference type="AlphaFoldDB" id="Q1Z083"/>
<dbReference type="GO" id="GO:0005829">
    <property type="term" value="C:cytosol"/>
    <property type="evidence" value="ECO:0007669"/>
    <property type="project" value="TreeGrafter"/>
</dbReference>
<protein>
    <submittedName>
        <fullName evidence="6">Flavodoxin</fullName>
    </submittedName>
</protein>